<organism evidence="1 2">
    <name type="scientific">Craterilacuibacter sinensis</name>
    <dbReference type="NCBI Taxonomy" id="2686017"/>
    <lineage>
        <taxon>Bacteria</taxon>
        <taxon>Pseudomonadati</taxon>
        <taxon>Pseudomonadota</taxon>
        <taxon>Betaproteobacteria</taxon>
        <taxon>Neisseriales</taxon>
        <taxon>Neisseriaceae</taxon>
        <taxon>Craterilacuibacter</taxon>
    </lineage>
</organism>
<sequence length="122" mass="13488">MAATRLIDKVRIAARPLPEFSTRALSEALPELCYRQISSSLSYLAKLGEIKVIRKVSARASQGEHLIYAKTSAFARTYSKSGRPSPADGQRISNLSGSELDRIIARMVRANMEQTKQHGRLA</sequence>
<dbReference type="EMBL" id="WSSB01000005">
    <property type="protein sequence ID" value="MXR36736.1"/>
    <property type="molecule type" value="Genomic_DNA"/>
</dbReference>
<gene>
    <name evidence="1" type="ORF">GQF02_07115</name>
</gene>
<reference evidence="1 2" key="1">
    <citation type="submission" date="2019-12" db="EMBL/GenBank/DDBJ databases">
        <title>Neisseriaceae gen. nov. sp. Genome sequencing and assembly.</title>
        <authorList>
            <person name="Liu Z."/>
            <person name="Li A."/>
        </authorList>
    </citation>
    <scope>NUCLEOTIDE SEQUENCE [LARGE SCALE GENOMIC DNA]</scope>
    <source>
        <strain evidence="1 2">B2N2-7</strain>
    </source>
</reference>
<name>A0A845BR82_9NEIS</name>
<dbReference type="AlphaFoldDB" id="A0A845BR82"/>
<accession>A0A845BR82</accession>
<proteinExistence type="predicted"/>
<evidence type="ECO:0000313" key="2">
    <source>
        <dbReference type="Proteomes" id="UP000467214"/>
    </source>
</evidence>
<evidence type="ECO:0000313" key="1">
    <source>
        <dbReference type="EMBL" id="MXR36736.1"/>
    </source>
</evidence>
<dbReference type="Proteomes" id="UP000467214">
    <property type="component" value="Unassembled WGS sequence"/>
</dbReference>
<protein>
    <submittedName>
        <fullName evidence="1">Uncharacterized protein</fullName>
    </submittedName>
</protein>
<dbReference type="RefSeq" id="WP_160795929.1">
    <property type="nucleotide sequence ID" value="NZ_WSSB01000005.1"/>
</dbReference>
<comment type="caution">
    <text evidence="1">The sequence shown here is derived from an EMBL/GenBank/DDBJ whole genome shotgun (WGS) entry which is preliminary data.</text>
</comment>
<keyword evidence="2" id="KW-1185">Reference proteome</keyword>